<protein>
    <submittedName>
        <fullName evidence="2">Uncharacterized protein</fullName>
    </submittedName>
</protein>
<keyword evidence="3" id="KW-1185">Reference proteome</keyword>
<dbReference type="Proteomes" id="UP000207598">
    <property type="component" value="Unassembled WGS sequence"/>
</dbReference>
<reference evidence="2 3" key="1">
    <citation type="submission" date="2017-05" db="EMBL/GenBank/DDBJ databases">
        <authorList>
            <person name="Song R."/>
            <person name="Chenine A.L."/>
            <person name="Ruprecht R.M."/>
        </authorList>
    </citation>
    <scope>NUCLEOTIDE SEQUENCE [LARGE SCALE GENOMIC DNA]</scope>
    <source>
        <strain evidence="2 3">CECT 8898</strain>
    </source>
</reference>
<dbReference type="RefSeq" id="WP_281252912.1">
    <property type="nucleotide sequence ID" value="NZ_FXYF01000019.1"/>
</dbReference>
<evidence type="ECO:0000256" key="1">
    <source>
        <dbReference type="SAM" id="MobiDB-lite"/>
    </source>
</evidence>
<feature type="region of interest" description="Disordered" evidence="1">
    <location>
        <begin position="15"/>
        <end position="42"/>
    </location>
</feature>
<proteinExistence type="predicted"/>
<sequence length="42" mass="4583">MKPVVNIHERAAISAPGKDFRNAHPGVIDRADDTPDDWEGAL</sequence>
<organism evidence="2 3">
    <name type="scientific">Maliponia aquimaris</name>
    <dbReference type="NCBI Taxonomy" id="1673631"/>
    <lineage>
        <taxon>Bacteria</taxon>
        <taxon>Pseudomonadati</taxon>
        <taxon>Pseudomonadota</taxon>
        <taxon>Alphaproteobacteria</taxon>
        <taxon>Rhodobacterales</taxon>
        <taxon>Paracoccaceae</taxon>
        <taxon>Maliponia</taxon>
    </lineage>
</organism>
<evidence type="ECO:0000313" key="3">
    <source>
        <dbReference type="Proteomes" id="UP000207598"/>
    </source>
</evidence>
<gene>
    <name evidence="2" type="ORF">MAA8898_04601</name>
</gene>
<dbReference type="EMBL" id="FXYF01000019">
    <property type="protein sequence ID" value="SMX50099.1"/>
    <property type="molecule type" value="Genomic_DNA"/>
</dbReference>
<name>A0A238L514_9RHOB</name>
<evidence type="ECO:0000313" key="2">
    <source>
        <dbReference type="EMBL" id="SMX50099.1"/>
    </source>
</evidence>
<dbReference type="AlphaFoldDB" id="A0A238L514"/>
<accession>A0A238L514</accession>
<feature type="compositionally biased region" description="Basic and acidic residues" evidence="1">
    <location>
        <begin position="18"/>
        <end position="33"/>
    </location>
</feature>